<dbReference type="PROSITE" id="PS51318">
    <property type="entry name" value="TAT"/>
    <property type="match status" value="1"/>
</dbReference>
<dbReference type="InterPro" id="IPR006311">
    <property type="entry name" value="TAT_signal"/>
</dbReference>
<dbReference type="RefSeq" id="WP_170226494.1">
    <property type="nucleotide sequence ID" value="NZ_VIVQ01000002.1"/>
</dbReference>
<protein>
    <recommendedName>
        <fullName evidence="4">Carbohydrate binding protein</fullName>
    </recommendedName>
</protein>
<feature type="signal peptide" evidence="1">
    <location>
        <begin position="1"/>
        <end position="34"/>
    </location>
</feature>
<proteinExistence type="predicted"/>
<evidence type="ECO:0008006" key="4">
    <source>
        <dbReference type="Google" id="ProtNLM"/>
    </source>
</evidence>
<name>A0A561E351_9MICO</name>
<reference evidence="2 3" key="1">
    <citation type="submission" date="2019-06" db="EMBL/GenBank/DDBJ databases">
        <title>Sequencing the genomes of 1000 actinobacteria strains.</title>
        <authorList>
            <person name="Klenk H.-P."/>
        </authorList>
    </citation>
    <scope>NUCLEOTIDE SEQUENCE [LARGE SCALE GENOMIC DNA]</scope>
    <source>
        <strain evidence="2 3">DSM 19560</strain>
    </source>
</reference>
<gene>
    <name evidence="2" type="ORF">BKA23_2382</name>
</gene>
<feature type="chain" id="PRO_5021702962" description="Carbohydrate binding protein" evidence="1">
    <location>
        <begin position="35"/>
        <end position="225"/>
    </location>
</feature>
<sequence>MPQKSTLVSRRKIAKGAAWSVPVVALGAAAPASAASCPTRTCPVVIAFGTPSGTVVSGTGTTATYASATTWGPQAVSGNIANPGDGKSPGFRTTDPLSGNATATWFGVGDEASSASTITVSKTAAVSLVAGCSYTLSLNASTWQGQAQTTLNVTVGTQTIYTLTPTVGTAAAGGSQGLNNASIVTAPFTVPTTTSYTVGINMSLAKATGGSNNDIYVSNLLINCA</sequence>
<keyword evidence="1" id="KW-0732">Signal</keyword>
<organism evidence="2 3">
    <name type="scientific">Rudaeicoccus suwonensis</name>
    <dbReference type="NCBI Taxonomy" id="657409"/>
    <lineage>
        <taxon>Bacteria</taxon>
        <taxon>Bacillati</taxon>
        <taxon>Actinomycetota</taxon>
        <taxon>Actinomycetes</taxon>
        <taxon>Micrococcales</taxon>
        <taxon>Dermacoccaceae</taxon>
        <taxon>Rudaeicoccus</taxon>
    </lineage>
</organism>
<evidence type="ECO:0000313" key="3">
    <source>
        <dbReference type="Proteomes" id="UP000318297"/>
    </source>
</evidence>
<dbReference type="EMBL" id="VIVQ01000002">
    <property type="protein sequence ID" value="TWE10034.1"/>
    <property type="molecule type" value="Genomic_DNA"/>
</dbReference>
<keyword evidence="3" id="KW-1185">Reference proteome</keyword>
<comment type="caution">
    <text evidence="2">The sequence shown here is derived from an EMBL/GenBank/DDBJ whole genome shotgun (WGS) entry which is preliminary data.</text>
</comment>
<accession>A0A561E351</accession>
<dbReference type="AlphaFoldDB" id="A0A561E351"/>
<dbReference type="Proteomes" id="UP000318297">
    <property type="component" value="Unassembled WGS sequence"/>
</dbReference>
<evidence type="ECO:0000256" key="1">
    <source>
        <dbReference type="SAM" id="SignalP"/>
    </source>
</evidence>
<evidence type="ECO:0000313" key="2">
    <source>
        <dbReference type="EMBL" id="TWE10034.1"/>
    </source>
</evidence>